<feature type="domain" description="BROMI C-terminal Rab TBC-like" evidence="2">
    <location>
        <begin position="196"/>
        <end position="285"/>
    </location>
</feature>
<feature type="compositionally biased region" description="Polar residues" evidence="1">
    <location>
        <begin position="451"/>
        <end position="464"/>
    </location>
</feature>
<organism evidence="3">
    <name type="scientific">Rodentolepis nana</name>
    <name type="common">Dwarf tapeworm</name>
    <name type="synonym">Hymenolepis nana</name>
    <dbReference type="NCBI Taxonomy" id="102285"/>
    <lineage>
        <taxon>Eukaryota</taxon>
        <taxon>Metazoa</taxon>
        <taxon>Spiralia</taxon>
        <taxon>Lophotrochozoa</taxon>
        <taxon>Platyhelminthes</taxon>
        <taxon>Cestoda</taxon>
        <taxon>Eucestoda</taxon>
        <taxon>Cyclophyllidea</taxon>
        <taxon>Hymenolepididae</taxon>
        <taxon>Rodentolepis</taxon>
    </lineage>
</organism>
<reference evidence="3" key="1">
    <citation type="submission" date="2017-02" db="UniProtKB">
        <authorList>
            <consortium name="WormBaseParasite"/>
        </authorList>
    </citation>
    <scope>IDENTIFICATION</scope>
</reference>
<dbReference type="AlphaFoldDB" id="A0A0R3TEE0"/>
<evidence type="ECO:0000313" key="3">
    <source>
        <dbReference type="WBParaSite" id="HNAJ_0000542901-mRNA-1"/>
    </source>
</evidence>
<feature type="domain" description="BROMI C-terminal Rab TBC-like" evidence="2">
    <location>
        <begin position="392"/>
        <end position="513"/>
    </location>
</feature>
<dbReference type="STRING" id="102285.A0A0R3TEE0"/>
<name>A0A0R3TEE0_RODNA</name>
<feature type="region of interest" description="Disordered" evidence="1">
    <location>
        <begin position="446"/>
        <end position="466"/>
    </location>
</feature>
<dbReference type="WBParaSite" id="HNAJ_0000542901-mRNA-1">
    <property type="protein sequence ID" value="HNAJ_0000542901-mRNA-1"/>
    <property type="gene ID" value="HNAJ_0000542901"/>
</dbReference>
<evidence type="ECO:0000256" key="1">
    <source>
        <dbReference type="SAM" id="MobiDB-lite"/>
    </source>
</evidence>
<protein>
    <submittedName>
        <fullName evidence="3">Protein kinase domain-containing protein</fullName>
    </submittedName>
</protein>
<dbReference type="Pfam" id="PF23440">
    <property type="entry name" value="BROMI_C"/>
    <property type="match status" value="2"/>
</dbReference>
<sequence length="518" mass="58122">LIVYSDILNNLDPKFICSSESTVSKNELELLVNQLSSSCHGFEFLSRNGFIDTRFEEAWKVLEGSGTESVVDVNQSQVVNYSLKDSLEVESSLANDALIPIDQNDDQLQFVLNRLIRVFANFSSVNEALKYPLSQITDGLPITPRTLSDFIDRTIMLDSSTKLSSLCRPDETLVFGLKYEKLIVFINTFRFLSAMISSLNIFLLLESRFGIRNMLKSAQLRCSIDAEGRYSGKFMIDEGVIERNRLLVKCSVLGGPTERRLPPQCLCEHNADPYPYPIITSLSIESFEPFINKSKPFCNQTPCIDSRPVISKRPITATFAYIVLNILKASNGPRVKADLDILNKLPNIKSKINALAKHLSKSNRQILGIGCLFDICLRANRGINQPISSSVQSNSASSILQPWEEVAITLIIEYGRRVKALDPTVSEITQKIELADMLLYIKTLSSSSSSNKPRGTNSENNDLEGTNRESEIFQTFDWFAALIFLIFNGDRSRASEFLRGFKETELANFLWNSAVLIL</sequence>
<accession>A0A0R3TEE0</accession>
<dbReference type="InterPro" id="IPR055392">
    <property type="entry name" value="BROMI_C"/>
</dbReference>
<proteinExistence type="predicted"/>
<evidence type="ECO:0000259" key="2">
    <source>
        <dbReference type="Pfam" id="PF23440"/>
    </source>
</evidence>